<keyword evidence="7" id="KW-0376">Hydrogen peroxide</keyword>
<dbReference type="GO" id="GO:0005737">
    <property type="term" value="C:cytoplasm"/>
    <property type="evidence" value="ECO:0007669"/>
    <property type="project" value="TreeGrafter"/>
</dbReference>
<comment type="caution">
    <text evidence="12">The sequence shown here is derived from an EMBL/GenBank/DDBJ whole genome shotgun (WGS) entry which is preliminary data.</text>
</comment>
<name>A0A7K0J492_9ACTN</name>
<accession>A0A7K0J492</accession>
<dbReference type="RefSeq" id="WP_154561328.1">
    <property type="nucleotide sequence ID" value="NZ_VUMG01000001.1"/>
</dbReference>
<dbReference type="SMART" id="SM01060">
    <property type="entry name" value="Catalase"/>
    <property type="match status" value="1"/>
</dbReference>
<keyword evidence="6 9" id="KW-0408">Iron</keyword>
<dbReference type="PIRSF" id="PIRSF038928">
    <property type="entry name" value="Catalase_clade1-3"/>
    <property type="match status" value="1"/>
</dbReference>
<feature type="region of interest" description="Disordered" evidence="10">
    <location>
        <begin position="1"/>
        <end position="24"/>
    </location>
</feature>
<evidence type="ECO:0000256" key="5">
    <source>
        <dbReference type="ARBA" id="ARBA00023002"/>
    </source>
</evidence>
<dbReference type="PROSITE" id="PS51402">
    <property type="entry name" value="CATALASE_3"/>
    <property type="match status" value="1"/>
</dbReference>
<organism evidence="12 13">
    <name type="scientific">Cutibacterium porci</name>
    <dbReference type="NCBI Taxonomy" id="2605781"/>
    <lineage>
        <taxon>Bacteria</taxon>
        <taxon>Bacillati</taxon>
        <taxon>Actinomycetota</taxon>
        <taxon>Actinomycetes</taxon>
        <taxon>Propionibacteriales</taxon>
        <taxon>Propionibacteriaceae</taxon>
        <taxon>Cutibacterium</taxon>
    </lineage>
</organism>
<feature type="active site" evidence="8">
    <location>
        <position position="57"/>
    </location>
</feature>
<dbReference type="InterPro" id="IPR024708">
    <property type="entry name" value="Catalase_AS"/>
</dbReference>
<evidence type="ECO:0000256" key="4">
    <source>
        <dbReference type="ARBA" id="ARBA00022723"/>
    </source>
</evidence>
<protein>
    <submittedName>
        <fullName evidence="12">Catalase</fullName>
    </submittedName>
</protein>
<dbReference type="Pfam" id="PF00199">
    <property type="entry name" value="Catalase"/>
    <property type="match status" value="1"/>
</dbReference>
<dbReference type="GO" id="GO:0042542">
    <property type="term" value="P:response to hydrogen peroxide"/>
    <property type="evidence" value="ECO:0007669"/>
    <property type="project" value="TreeGrafter"/>
</dbReference>
<dbReference type="EMBL" id="VUMG01000001">
    <property type="protein sequence ID" value="MSS44761.1"/>
    <property type="molecule type" value="Genomic_DNA"/>
</dbReference>
<keyword evidence="5" id="KW-0560">Oxidoreductase</keyword>
<dbReference type="GO" id="GO:0004096">
    <property type="term" value="F:catalase activity"/>
    <property type="evidence" value="ECO:0007669"/>
    <property type="project" value="InterPro"/>
</dbReference>
<dbReference type="PANTHER" id="PTHR11465:SF9">
    <property type="entry name" value="CATALASE"/>
    <property type="match status" value="1"/>
</dbReference>
<evidence type="ECO:0000313" key="12">
    <source>
        <dbReference type="EMBL" id="MSS44761.1"/>
    </source>
</evidence>
<evidence type="ECO:0000259" key="11">
    <source>
        <dbReference type="SMART" id="SM01060"/>
    </source>
</evidence>
<dbReference type="Gene3D" id="2.40.180.10">
    <property type="entry name" value="Catalase core domain"/>
    <property type="match status" value="1"/>
</dbReference>
<proteinExistence type="inferred from homology"/>
<dbReference type="InterPro" id="IPR024711">
    <property type="entry name" value="Catalase_clade1/3"/>
</dbReference>
<keyword evidence="13" id="KW-1185">Reference proteome</keyword>
<evidence type="ECO:0000256" key="10">
    <source>
        <dbReference type="SAM" id="MobiDB-lite"/>
    </source>
</evidence>
<sequence>MSIDPSKPSTNANGSPAPSDDYSLTVGADGPVVLHDAHLVDTLAHFNRENIPERKPHAKGSGAFGHLEITADVSEYTKAAFLQEGQETPMLARFSTVAGELGSPDTWRDVRGFSLKFYTDEGNFDMVGNNTPVFFMRDPMKFPHFIRSQKRLPSSGLRSPNMMYDYWSLSPESAHQVAYLMGPRGIPLSYRTMNGYSSHTYSWINADGQITWVKYHFISDQGVHNMTADQAKDIVGDHPDIHREDLFNHIADGDYPSWTVKVQIMPYDEAKDYRFNPFDITKVWSHKDYPLHTIGKFTLDRNPENFFAQIEQAAFSPSNTVEGTGLSPDRMLLGRVFAYNDAARHRLGANYEQLPVNRPVMPTNQYAFDGQMTFEHSGSAPTYAPNSYGRAFATGYREGTEATWQADGELIRAAQTRHADDDDFGQAHTLVHDVFSQQERDELVDTLVDLLTNFDMEEPVIGNTLAYWRSIDADVADALEAKAR</sequence>
<evidence type="ECO:0000256" key="6">
    <source>
        <dbReference type="ARBA" id="ARBA00023004"/>
    </source>
</evidence>
<evidence type="ECO:0000256" key="3">
    <source>
        <dbReference type="ARBA" id="ARBA00022617"/>
    </source>
</evidence>
<dbReference type="SUPFAM" id="SSF56634">
    <property type="entry name" value="Heme-dependent catalase-like"/>
    <property type="match status" value="1"/>
</dbReference>
<dbReference type="FunFam" id="2.40.180.10:FF:000001">
    <property type="entry name" value="Catalase"/>
    <property type="match status" value="1"/>
</dbReference>
<feature type="compositionally biased region" description="Polar residues" evidence="10">
    <location>
        <begin position="7"/>
        <end position="16"/>
    </location>
</feature>
<dbReference type="InterPro" id="IPR011614">
    <property type="entry name" value="Catalase_core"/>
</dbReference>
<comment type="cofactor">
    <cofactor evidence="9">
        <name>heme</name>
        <dbReference type="ChEBI" id="CHEBI:30413"/>
    </cofactor>
</comment>
<dbReference type="GO" id="GO:0046872">
    <property type="term" value="F:metal ion binding"/>
    <property type="evidence" value="ECO:0007669"/>
    <property type="project" value="UniProtKB-KW"/>
</dbReference>
<dbReference type="Pfam" id="PF06628">
    <property type="entry name" value="Catalase-rel"/>
    <property type="match status" value="1"/>
</dbReference>
<dbReference type="GO" id="GO:0020037">
    <property type="term" value="F:heme binding"/>
    <property type="evidence" value="ECO:0007669"/>
    <property type="project" value="InterPro"/>
</dbReference>
<feature type="binding site" description="axial binding residue" evidence="9">
    <location>
        <position position="339"/>
    </location>
    <ligand>
        <name>heme</name>
        <dbReference type="ChEBI" id="CHEBI:30413"/>
    </ligand>
    <ligandPart>
        <name>Fe</name>
        <dbReference type="ChEBI" id="CHEBI:18248"/>
    </ligandPart>
</feature>
<dbReference type="GO" id="GO:0042744">
    <property type="term" value="P:hydrogen peroxide catabolic process"/>
    <property type="evidence" value="ECO:0007669"/>
    <property type="project" value="UniProtKB-KW"/>
</dbReference>
<dbReference type="PRINTS" id="PR00067">
    <property type="entry name" value="CATALASE"/>
</dbReference>
<dbReference type="InterPro" id="IPR018028">
    <property type="entry name" value="Catalase"/>
</dbReference>
<dbReference type="InterPro" id="IPR010582">
    <property type="entry name" value="Catalase_immune_responsive"/>
</dbReference>
<dbReference type="Proteomes" id="UP000466104">
    <property type="component" value="Unassembled WGS sequence"/>
</dbReference>
<dbReference type="InterPro" id="IPR020835">
    <property type="entry name" value="Catalase_sf"/>
</dbReference>
<reference evidence="12 13" key="1">
    <citation type="submission" date="2019-08" db="EMBL/GenBank/DDBJ databases">
        <title>In-depth cultivation of the pig gut microbiome towards novel bacterial diversity and tailored functional studies.</title>
        <authorList>
            <person name="Wylensek D."/>
            <person name="Hitch T.C.A."/>
            <person name="Clavel T."/>
        </authorList>
    </citation>
    <scope>NUCLEOTIDE SEQUENCE [LARGE SCALE GENOMIC DNA]</scope>
    <source>
        <strain evidence="12 13">WCA-380-WT-3A</strain>
    </source>
</reference>
<dbReference type="PROSITE" id="PS00438">
    <property type="entry name" value="CATALASE_2"/>
    <property type="match status" value="1"/>
</dbReference>
<evidence type="ECO:0000256" key="2">
    <source>
        <dbReference type="ARBA" id="ARBA00022559"/>
    </source>
</evidence>
<evidence type="ECO:0000313" key="13">
    <source>
        <dbReference type="Proteomes" id="UP000466104"/>
    </source>
</evidence>
<gene>
    <name evidence="12" type="ORF">FYJ43_01530</name>
</gene>
<keyword evidence="3 9" id="KW-0349">Heme</keyword>
<dbReference type="AlphaFoldDB" id="A0A7K0J492"/>
<evidence type="ECO:0000256" key="9">
    <source>
        <dbReference type="PIRSR" id="PIRSR038928-2"/>
    </source>
</evidence>
<feature type="active site" evidence="8">
    <location>
        <position position="129"/>
    </location>
</feature>
<feature type="domain" description="Catalase core" evidence="11">
    <location>
        <begin position="10"/>
        <end position="392"/>
    </location>
</feature>
<evidence type="ECO:0000256" key="1">
    <source>
        <dbReference type="ARBA" id="ARBA00005329"/>
    </source>
</evidence>
<keyword evidence="4 9" id="KW-0479">Metal-binding</keyword>
<comment type="similarity">
    <text evidence="1">Belongs to the catalase family.</text>
</comment>
<evidence type="ECO:0000256" key="8">
    <source>
        <dbReference type="PIRSR" id="PIRSR038928-1"/>
    </source>
</evidence>
<evidence type="ECO:0000256" key="7">
    <source>
        <dbReference type="ARBA" id="ARBA00023324"/>
    </source>
</evidence>
<dbReference type="PANTHER" id="PTHR11465">
    <property type="entry name" value="CATALASE"/>
    <property type="match status" value="1"/>
</dbReference>
<keyword evidence="2" id="KW-0575">Peroxidase</keyword>